<evidence type="ECO:0000256" key="11">
    <source>
        <dbReference type="SAM" id="SignalP"/>
    </source>
</evidence>
<evidence type="ECO:0000313" key="13">
    <source>
        <dbReference type="EMBL" id="TRY12680.1"/>
    </source>
</evidence>
<dbReference type="GO" id="GO:0005886">
    <property type="term" value="C:plasma membrane"/>
    <property type="evidence" value="ECO:0007669"/>
    <property type="project" value="UniProtKB-SubCell"/>
</dbReference>
<evidence type="ECO:0000256" key="5">
    <source>
        <dbReference type="ARBA" id="ARBA00022519"/>
    </source>
</evidence>
<dbReference type="SUPFAM" id="SSF74653">
    <property type="entry name" value="TolA/TonB C-terminal domain"/>
    <property type="match status" value="1"/>
</dbReference>
<dbReference type="InterPro" id="IPR003538">
    <property type="entry name" value="TonB"/>
</dbReference>
<dbReference type="Proteomes" id="UP000318126">
    <property type="component" value="Unassembled WGS sequence"/>
</dbReference>
<dbReference type="InterPro" id="IPR051045">
    <property type="entry name" value="TonB-dependent_transducer"/>
</dbReference>
<dbReference type="GO" id="GO:0031992">
    <property type="term" value="F:energy transducer activity"/>
    <property type="evidence" value="ECO:0007669"/>
    <property type="project" value="InterPro"/>
</dbReference>
<gene>
    <name evidence="13" type="ORF">FN961_19655</name>
</gene>
<evidence type="ECO:0000256" key="1">
    <source>
        <dbReference type="ARBA" id="ARBA00004383"/>
    </source>
</evidence>
<evidence type="ECO:0000313" key="14">
    <source>
        <dbReference type="Proteomes" id="UP000318126"/>
    </source>
</evidence>
<evidence type="ECO:0000256" key="10">
    <source>
        <dbReference type="RuleBase" id="RU362123"/>
    </source>
</evidence>
<feature type="chain" id="PRO_5022204335" description="Protein TonB" evidence="11">
    <location>
        <begin position="31"/>
        <end position="366"/>
    </location>
</feature>
<keyword evidence="8" id="KW-1133">Transmembrane helix</keyword>
<sequence>MKFRFRLRRQIFATTLGLTLISVSSLPVSASEFSDSYSAYLQAVTDNDDEQARKLAEQTYRLGQAKFDKGSINLANLAFNYAGELADIAEQHVQANNLYLEVLASYRVEFGNEAIELIDPLVGAAQTSSSAKKAKAFFYEALELTEEADNKLVHADMLEATFDHLNRTDQYNRTVRDFMFEAHDIYKDELPEGALKRVTSAFTVASINFVEKKNTEETILLLEEVVKQFSVLDYNHPYELRAHAYLVDLYEREGESSKSTQHCIAIGSMRPWLGDQEQVPLYRHSPNYPKSYARKGKEGWVQLSFTIDESGFVTDPKIIDSKGGSRFETESLKVIQKWRYAPKFVNGKSVAAPSTVQLDYTMAKSR</sequence>
<keyword evidence="6" id="KW-0812">Transmembrane</keyword>
<feature type="signal peptide" evidence="11">
    <location>
        <begin position="1"/>
        <end position="30"/>
    </location>
</feature>
<feature type="domain" description="TonB C-terminal" evidence="12">
    <location>
        <begin position="273"/>
        <end position="366"/>
    </location>
</feature>
<keyword evidence="11" id="KW-0732">Signal</keyword>
<keyword evidence="10" id="KW-0735">Signal-anchor</keyword>
<evidence type="ECO:0000256" key="8">
    <source>
        <dbReference type="ARBA" id="ARBA00022989"/>
    </source>
</evidence>
<accession>A0A553JJP4</accession>
<dbReference type="GO" id="GO:0030288">
    <property type="term" value="C:outer membrane-bounded periplasmic space"/>
    <property type="evidence" value="ECO:0007669"/>
    <property type="project" value="InterPro"/>
</dbReference>
<comment type="function">
    <text evidence="10">Interacts with outer membrane receptor proteins that carry out high-affinity binding and energy dependent uptake into the periplasmic space of specific substrates. It could act to transduce energy from the cytoplasmic membrane to specific energy-requiring processes in the outer membrane, resulting in the release into the periplasm of ligands bound by these outer membrane proteins.</text>
</comment>
<evidence type="ECO:0000256" key="3">
    <source>
        <dbReference type="ARBA" id="ARBA00022448"/>
    </source>
</evidence>
<keyword evidence="5 10" id="KW-0997">Cell inner membrane</keyword>
<dbReference type="RefSeq" id="WP_144041884.1">
    <property type="nucleotide sequence ID" value="NZ_BMPL01000028.1"/>
</dbReference>
<reference evidence="14" key="1">
    <citation type="submission" date="2019-07" db="EMBL/GenBank/DDBJ databases">
        <title>Shewanella sp. YLB-08 draft genomic sequence.</title>
        <authorList>
            <person name="Yu L."/>
        </authorList>
    </citation>
    <scope>NUCLEOTIDE SEQUENCE [LARGE SCALE GENOMIC DNA]</scope>
    <source>
        <strain evidence="14">JCM 20706</strain>
    </source>
</reference>
<dbReference type="AlphaFoldDB" id="A0A553JJP4"/>
<evidence type="ECO:0000256" key="4">
    <source>
        <dbReference type="ARBA" id="ARBA00022475"/>
    </source>
</evidence>
<evidence type="ECO:0000256" key="9">
    <source>
        <dbReference type="ARBA" id="ARBA00023136"/>
    </source>
</evidence>
<dbReference type="NCBIfam" id="TIGR01352">
    <property type="entry name" value="tonB_Cterm"/>
    <property type="match status" value="1"/>
</dbReference>
<comment type="similarity">
    <text evidence="2 10">Belongs to the TonB family.</text>
</comment>
<comment type="subcellular location">
    <subcellularLocation>
        <location evidence="1 10">Cell inner membrane</location>
        <topology evidence="1 10">Single-pass membrane protein</topology>
        <orientation evidence="1 10">Periplasmic side</orientation>
    </subcellularLocation>
</comment>
<keyword evidence="7 10" id="KW-0653">Protein transport</keyword>
<dbReference type="GO" id="GO:0015031">
    <property type="term" value="P:protein transport"/>
    <property type="evidence" value="ECO:0007669"/>
    <property type="project" value="UniProtKB-UniRule"/>
</dbReference>
<organism evidence="13 14">
    <name type="scientific">Shewanella hanedai</name>
    <name type="common">Alteromonas hanedai</name>
    <dbReference type="NCBI Taxonomy" id="25"/>
    <lineage>
        <taxon>Bacteria</taxon>
        <taxon>Pseudomonadati</taxon>
        <taxon>Pseudomonadota</taxon>
        <taxon>Gammaproteobacteria</taxon>
        <taxon>Alteromonadales</taxon>
        <taxon>Shewanellaceae</taxon>
        <taxon>Shewanella</taxon>
    </lineage>
</organism>
<dbReference type="Gene3D" id="3.30.1150.10">
    <property type="match status" value="1"/>
</dbReference>
<evidence type="ECO:0000256" key="6">
    <source>
        <dbReference type="ARBA" id="ARBA00022692"/>
    </source>
</evidence>
<dbReference type="EMBL" id="VKGK01000029">
    <property type="protein sequence ID" value="TRY12680.1"/>
    <property type="molecule type" value="Genomic_DNA"/>
</dbReference>
<keyword evidence="3 10" id="KW-0813">Transport</keyword>
<comment type="caution">
    <text evidence="13">The sequence shown here is derived from an EMBL/GenBank/DDBJ whole genome shotgun (WGS) entry which is preliminary data.</text>
</comment>
<evidence type="ECO:0000256" key="7">
    <source>
        <dbReference type="ARBA" id="ARBA00022927"/>
    </source>
</evidence>
<keyword evidence="9" id="KW-0472">Membrane</keyword>
<dbReference type="GO" id="GO:0055085">
    <property type="term" value="P:transmembrane transport"/>
    <property type="evidence" value="ECO:0007669"/>
    <property type="project" value="InterPro"/>
</dbReference>
<evidence type="ECO:0000259" key="12">
    <source>
        <dbReference type="PROSITE" id="PS52015"/>
    </source>
</evidence>
<dbReference type="Pfam" id="PF03544">
    <property type="entry name" value="TonB_C"/>
    <property type="match status" value="1"/>
</dbReference>
<keyword evidence="14" id="KW-1185">Reference proteome</keyword>
<evidence type="ECO:0000256" key="2">
    <source>
        <dbReference type="ARBA" id="ARBA00006555"/>
    </source>
</evidence>
<dbReference type="GO" id="GO:0015891">
    <property type="term" value="P:siderophore transport"/>
    <property type="evidence" value="ECO:0007669"/>
    <property type="project" value="InterPro"/>
</dbReference>
<dbReference type="PROSITE" id="PS52015">
    <property type="entry name" value="TONB_CTD"/>
    <property type="match status" value="1"/>
</dbReference>
<dbReference type="InterPro" id="IPR037682">
    <property type="entry name" value="TonB_C"/>
</dbReference>
<dbReference type="PANTHER" id="PTHR33446:SF14">
    <property type="entry name" value="PROTEIN TONB"/>
    <property type="match status" value="1"/>
</dbReference>
<dbReference type="PRINTS" id="PR01374">
    <property type="entry name" value="TONBPROTEIN"/>
</dbReference>
<dbReference type="PANTHER" id="PTHR33446">
    <property type="entry name" value="PROTEIN TONB-RELATED"/>
    <property type="match status" value="1"/>
</dbReference>
<dbReference type="OrthoDB" id="1628901at2"/>
<keyword evidence="4 10" id="KW-1003">Cell membrane</keyword>
<proteinExistence type="inferred from homology"/>
<name>A0A553JJP4_SHEHA</name>
<protein>
    <recommendedName>
        <fullName evidence="10">Protein TonB</fullName>
    </recommendedName>
</protein>
<dbReference type="InterPro" id="IPR006260">
    <property type="entry name" value="TonB/TolA_C"/>
</dbReference>